<name>A0A654MAM9_9ARCH</name>
<evidence type="ECO:0000313" key="2">
    <source>
        <dbReference type="EMBL" id="ALI36532.1"/>
    </source>
</evidence>
<accession>A0A654MAM9</accession>
<sequence>MIISFWIIGFIGGIFIYSILPSILNFFNSFIPNLFSRYFFEALIAGIIGSGLSTIAVLYWANKSSKEEF</sequence>
<protein>
    <submittedName>
        <fullName evidence="2">Uncharacterized protein</fullName>
    </submittedName>
</protein>
<keyword evidence="1" id="KW-0472">Membrane</keyword>
<feature type="transmembrane region" description="Helical" evidence="1">
    <location>
        <begin position="39"/>
        <end position="61"/>
    </location>
</feature>
<dbReference type="KEGG" id="taa:NMY3_02336"/>
<reference evidence="3" key="1">
    <citation type="submission" date="2015-10" db="EMBL/GenBank/DDBJ databases">
        <title>Niche specialization of a soil ammonia-oxidizing archaeon, Candidatus Nitrosocosmicus oleophilus.</title>
        <authorList>
            <person name="Jung M.-Y."/>
            <person name="Rhee S.-K."/>
        </authorList>
    </citation>
    <scope>NUCLEOTIDE SEQUENCE [LARGE SCALE GENOMIC DNA]</scope>
    <source>
        <strain evidence="3">MY3</strain>
    </source>
</reference>
<keyword evidence="1" id="KW-1133">Transmembrane helix</keyword>
<dbReference type="EMBL" id="CP012850">
    <property type="protein sequence ID" value="ALI36532.1"/>
    <property type="molecule type" value="Genomic_DNA"/>
</dbReference>
<evidence type="ECO:0000313" key="3">
    <source>
        <dbReference type="Proteomes" id="UP000058925"/>
    </source>
</evidence>
<feature type="transmembrane region" description="Helical" evidence="1">
    <location>
        <begin position="6"/>
        <end position="27"/>
    </location>
</feature>
<evidence type="ECO:0000256" key="1">
    <source>
        <dbReference type="SAM" id="Phobius"/>
    </source>
</evidence>
<keyword evidence="3" id="KW-1185">Reference proteome</keyword>
<proteinExistence type="predicted"/>
<gene>
    <name evidence="2" type="ORF">NMY3_02336</name>
</gene>
<dbReference type="Proteomes" id="UP000058925">
    <property type="component" value="Chromosome"/>
</dbReference>
<dbReference type="AlphaFoldDB" id="A0A654MAM9"/>
<keyword evidence="1" id="KW-0812">Transmembrane</keyword>
<organism evidence="2 3">
    <name type="scientific">Candidatus Nitrosocosmicus oleophilus</name>
    <dbReference type="NCBI Taxonomy" id="1353260"/>
    <lineage>
        <taxon>Archaea</taxon>
        <taxon>Nitrososphaerota</taxon>
        <taxon>Nitrososphaeria</taxon>
        <taxon>Nitrososphaerales</taxon>
        <taxon>Nitrososphaeraceae</taxon>
        <taxon>Candidatus Nitrosocosmicus</taxon>
    </lineage>
</organism>